<dbReference type="Pfam" id="PF08530">
    <property type="entry name" value="PepX_C"/>
    <property type="match status" value="1"/>
</dbReference>
<dbReference type="EMBL" id="CP089983">
    <property type="protein sequence ID" value="WXB02617.1"/>
    <property type="molecule type" value="Genomic_DNA"/>
</dbReference>
<reference evidence="3" key="1">
    <citation type="submission" date="2021-12" db="EMBL/GenBank/DDBJ databases">
        <title>Discovery of the Pendulisporaceae a myxobacterial family with distinct sporulation behavior and unique specialized metabolism.</title>
        <authorList>
            <person name="Garcia R."/>
            <person name="Popoff A."/>
            <person name="Bader C.D."/>
            <person name="Loehr J."/>
            <person name="Walesch S."/>
            <person name="Walt C."/>
            <person name="Boldt J."/>
            <person name="Bunk B."/>
            <person name="Haeckl F.J.F.P.J."/>
            <person name="Gunesch A.P."/>
            <person name="Birkelbach J."/>
            <person name="Nuebel U."/>
            <person name="Pietschmann T."/>
            <person name="Bach T."/>
            <person name="Mueller R."/>
        </authorList>
    </citation>
    <scope>NUCLEOTIDE SEQUENCE</scope>
    <source>
        <strain evidence="3">MSr11367</strain>
    </source>
</reference>
<gene>
    <name evidence="3" type="ORF">LVJ94_37590</name>
</gene>
<dbReference type="Pfam" id="PF02129">
    <property type="entry name" value="Peptidase_S15"/>
    <property type="match status" value="1"/>
</dbReference>
<dbReference type="PANTHER" id="PTHR43056">
    <property type="entry name" value="PEPTIDASE S9 PROLYL OLIGOPEPTIDASE"/>
    <property type="match status" value="1"/>
</dbReference>
<dbReference type="Gene3D" id="3.40.50.1820">
    <property type="entry name" value="alpha/beta hydrolase"/>
    <property type="match status" value="1"/>
</dbReference>
<proteinExistence type="predicted"/>
<sequence>MSIVFEFDVEVPARDGALLACHIARPAGEGRWPVIVARTPYGKDGAFTNPVLDPIGFAREGFAVVVQDVRKRGGFTPFVHEADDGEDLVAWAAAQPFSTGDVFANGNSYQGFAQWAAATRAPGALRAIAPGQSPSIPSRTMFHRGGVFEHGAMTTWSSSLGLPQPFEPSPPMLEAFTEAQSYERITVPALIVGGWYDYFVQGSIDQFIGMRTRAGSARARERTRLVMGPWTHVSQSTVQGERYLGFGALPGVGLAGGFRGEIARFFREQLSDEPPARAPVRIFVMGTNTWRDEGEWPIARTQYTTWYLGAGSLGPEPRWSPASCIAYDPASPVPTWGGNTLGFTELAGPRDQRRLEARDDVLVCTSAILDGTLEVTGTVVVELWATSSAPEADFVVKLVDVEPDGSAFNVAEGILRMALEPGQPRLFHIELTPTSHAFQPGHRLRLDVTSSSFPRWAKNPHPGEHRVLHEQAHPSRVILPIVPAAPKLA</sequence>
<dbReference type="SUPFAM" id="SSF53474">
    <property type="entry name" value="alpha/beta-Hydrolases"/>
    <property type="match status" value="1"/>
</dbReference>
<dbReference type="InterPro" id="IPR000383">
    <property type="entry name" value="Xaa-Pro-like_dom"/>
</dbReference>
<dbReference type="InterPro" id="IPR029058">
    <property type="entry name" value="AB_hydrolase_fold"/>
</dbReference>
<evidence type="ECO:0000313" key="3">
    <source>
        <dbReference type="EMBL" id="WXB02617.1"/>
    </source>
</evidence>
<name>A0ABZ2KVB1_9BACT</name>
<dbReference type="SMART" id="SM00939">
    <property type="entry name" value="PepX_C"/>
    <property type="match status" value="1"/>
</dbReference>
<dbReference type="PANTHER" id="PTHR43056:SF10">
    <property type="entry name" value="COCE_NOND FAMILY, PUTATIVE (AFU_ORTHOLOGUE AFUA_7G00600)-RELATED"/>
    <property type="match status" value="1"/>
</dbReference>
<feature type="domain" description="Xaa-Pro dipeptidyl-peptidase C-terminal" evidence="2">
    <location>
        <begin position="263"/>
        <end position="478"/>
    </location>
</feature>
<dbReference type="InterPro" id="IPR005674">
    <property type="entry name" value="CocE/Ser_esterase"/>
</dbReference>
<dbReference type="RefSeq" id="WP_394832245.1">
    <property type="nucleotide sequence ID" value="NZ_CP089929.1"/>
</dbReference>
<evidence type="ECO:0000256" key="1">
    <source>
        <dbReference type="ARBA" id="ARBA00022801"/>
    </source>
</evidence>
<evidence type="ECO:0000259" key="2">
    <source>
        <dbReference type="SMART" id="SM00939"/>
    </source>
</evidence>
<dbReference type="InterPro" id="IPR013736">
    <property type="entry name" value="Xaa-Pro_dipept_C"/>
</dbReference>
<organism evidence="3 4">
    <name type="scientific">Pendulispora rubella</name>
    <dbReference type="NCBI Taxonomy" id="2741070"/>
    <lineage>
        <taxon>Bacteria</taxon>
        <taxon>Pseudomonadati</taxon>
        <taxon>Myxococcota</taxon>
        <taxon>Myxococcia</taxon>
        <taxon>Myxococcales</taxon>
        <taxon>Sorangiineae</taxon>
        <taxon>Pendulisporaceae</taxon>
        <taxon>Pendulispora</taxon>
    </lineage>
</organism>
<dbReference type="InterPro" id="IPR008979">
    <property type="entry name" value="Galactose-bd-like_sf"/>
</dbReference>
<dbReference type="InterPro" id="IPR050585">
    <property type="entry name" value="Xaa-Pro_dipeptidyl-ppase/CocE"/>
</dbReference>
<keyword evidence="4" id="KW-1185">Reference proteome</keyword>
<dbReference type="GO" id="GO:0016787">
    <property type="term" value="F:hydrolase activity"/>
    <property type="evidence" value="ECO:0007669"/>
    <property type="project" value="UniProtKB-KW"/>
</dbReference>
<evidence type="ECO:0000313" key="4">
    <source>
        <dbReference type="Proteomes" id="UP001374803"/>
    </source>
</evidence>
<keyword evidence="1 3" id="KW-0378">Hydrolase</keyword>
<dbReference type="Gene3D" id="2.60.120.260">
    <property type="entry name" value="Galactose-binding domain-like"/>
    <property type="match status" value="1"/>
</dbReference>
<dbReference type="Proteomes" id="UP001374803">
    <property type="component" value="Chromosome"/>
</dbReference>
<dbReference type="NCBIfam" id="TIGR00976">
    <property type="entry name" value="CocE_NonD"/>
    <property type="match status" value="2"/>
</dbReference>
<protein>
    <submittedName>
        <fullName evidence="3">CocE/NonD family hydrolase</fullName>
    </submittedName>
</protein>
<accession>A0ABZ2KVB1</accession>
<dbReference type="SUPFAM" id="SSF49785">
    <property type="entry name" value="Galactose-binding domain-like"/>
    <property type="match status" value="1"/>
</dbReference>